<dbReference type="Gene3D" id="3.10.350.10">
    <property type="entry name" value="LysM domain"/>
    <property type="match status" value="2"/>
</dbReference>
<feature type="domain" description="LysM" evidence="4">
    <location>
        <begin position="36"/>
        <end position="81"/>
    </location>
</feature>
<dbReference type="GO" id="GO:0008061">
    <property type="term" value="F:chitin binding"/>
    <property type="evidence" value="ECO:0007669"/>
    <property type="project" value="UniProtKB-KW"/>
</dbReference>
<dbReference type="CDD" id="cd00118">
    <property type="entry name" value="LysM"/>
    <property type="match status" value="1"/>
</dbReference>
<dbReference type="Proteomes" id="UP001146351">
    <property type="component" value="Unassembled WGS sequence"/>
</dbReference>
<protein>
    <submittedName>
        <fullName evidence="5">Glycoside hydrolase</fullName>
    </submittedName>
</protein>
<dbReference type="InterPro" id="IPR053214">
    <property type="entry name" value="LysM12-like"/>
</dbReference>
<dbReference type="PANTHER" id="PTHR47700:SF2">
    <property type="entry name" value="CHITINASE"/>
    <property type="match status" value="1"/>
</dbReference>
<keyword evidence="5" id="KW-0378">Hydrolase</keyword>
<dbReference type="OrthoDB" id="73875at2759"/>
<dbReference type="InterPro" id="IPR036779">
    <property type="entry name" value="LysM_dom_sf"/>
</dbReference>
<proteinExistence type="predicted"/>
<sequence>MNSIHRYGIIWGASLSVPGMAVSAHPQPEKQFPSCSSILVTSDNSCDSLAARCGIPTADLTTFNPSLGACSSPPVGKLVCCSGKGQLKTPLSPQDDGLCSNYIIQYGDICESIAGGYGITVDQLDSYNSRAWKWDGVRRDETDDWARIASVNPCPEGECCSLESGLCHKDTSLCSSTAPTTSIASATSTAFTASTTSTTSTASTTSSRSTTSTSTTTTPTTAAQPTETAPVVIPVSAPSDLTTPKVSTETAQMTVNCHARAN</sequence>
<dbReference type="InterPro" id="IPR018392">
    <property type="entry name" value="LysM"/>
</dbReference>
<keyword evidence="1" id="KW-0147">Chitin-binding</keyword>
<dbReference type="Pfam" id="PF01476">
    <property type="entry name" value="LysM"/>
    <property type="match status" value="1"/>
</dbReference>
<reference evidence="5" key="2">
    <citation type="journal article" date="2023" name="IMA Fungus">
        <title>Comparative genomic study of the Penicillium genus elucidates a diverse pangenome and 15 lateral gene transfer events.</title>
        <authorList>
            <person name="Petersen C."/>
            <person name="Sorensen T."/>
            <person name="Nielsen M.R."/>
            <person name="Sondergaard T.E."/>
            <person name="Sorensen J.L."/>
            <person name="Fitzpatrick D.A."/>
            <person name="Frisvad J.C."/>
            <person name="Nielsen K.L."/>
        </authorList>
    </citation>
    <scope>NUCLEOTIDE SEQUENCE</scope>
    <source>
        <strain evidence="5">IBT 21917</strain>
    </source>
</reference>
<gene>
    <name evidence="5" type="ORF">N7492_003387</name>
</gene>
<dbReference type="EMBL" id="JAPQKO010000002">
    <property type="protein sequence ID" value="KAJ5180177.1"/>
    <property type="molecule type" value="Genomic_DNA"/>
</dbReference>
<dbReference type="GO" id="GO:0016787">
    <property type="term" value="F:hydrolase activity"/>
    <property type="evidence" value="ECO:0007669"/>
    <property type="project" value="UniProtKB-KW"/>
</dbReference>
<evidence type="ECO:0000256" key="3">
    <source>
        <dbReference type="SAM" id="MobiDB-lite"/>
    </source>
</evidence>
<organism evidence="5 6">
    <name type="scientific">Penicillium capsulatum</name>
    <dbReference type="NCBI Taxonomy" id="69766"/>
    <lineage>
        <taxon>Eukaryota</taxon>
        <taxon>Fungi</taxon>
        <taxon>Dikarya</taxon>
        <taxon>Ascomycota</taxon>
        <taxon>Pezizomycotina</taxon>
        <taxon>Eurotiomycetes</taxon>
        <taxon>Eurotiomycetidae</taxon>
        <taxon>Eurotiales</taxon>
        <taxon>Aspergillaceae</taxon>
        <taxon>Penicillium</taxon>
    </lineage>
</organism>
<keyword evidence="6" id="KW-1185">Reference proteome</keyword>
<evidence type="ECO:0000259" key="4">
    <source>
        <dbReference type="PROSITE" id="PS51782"/>
    </source>
</evidence>
<evidence type="ECO:0000313" key="6">
    <source>
        <dbReference type="Proteomes" id="UP001146351"/>
    </source>
</evidence>
<reference evidence="5" key="1">
    <citation type="submission" date="2022-11" db="EMBL/GenBank/DDBJ databases">
        <authorList>
            <person name="Petersen C."/>
        </authorList>
    </citation>
    <scope>NUCLEOTIDE SEQUENCE</scope>
    <source>
        <strain evidence="5">IBT 21917</strain>
    </source>
</reference>
<evidence type="ECO:0000313" key="5">
    <source>
        <dbReference type="EMBL" id="KAJ5180177.1"/>
    </source>
</evidence>
<keyword evidence="2" id="KW-0843">Virulence</keyword>
<name>A0A9W9ILX0_9EURO</name>
<evidence type="ECO:0000256" key="2">
    <source>
        <dbReference type="ARBA" id="ARBA00023026"/>
    </source>
</evidence>
<evidence type="ECO:0000256" key="1">
    <source>
        <dbReference type="ARBA" id="ARBA00022669"/>
    </source>
</evidence>
<dbReference type="PROSITE" id="PS51782">
    <property type="entry name" value="LYSM"/>
    <property type="match status" value="1"/>
</dbReference>
<dbReference type="PANTHER" id="PTHR47700">
    <property type="entry name" value="V CHITINASE, PUTATIVE (AFU_ORTHOLOGUE AFUA_6G13720)-RELATED"/>
    <property type="match status" value="1"/>
</dbReference>
<accession>A0A9W9ILX0</accession>
<dbReference type="AlphaFoldDB" id="A0A9W9ILX0"/>
<comment type="caution">
    <text evidence="5">The sequence shown here is derived from an EMBL/GenBank/DDBJ whole genome shotgun (WGS) entry which is preliminary data.</text>
</comment>
<feature type="region of interest" description="Disordered" evidence="3">
    <location>
        <begin position="194"/>
        <end position="230"/>
    </location>
</feature>